<name>W9Y9R6_9EURO</name>
<proteinExistence type="predicted"/>
<dbReference type="GO" id="GO:0031511">
    <property type="term" value="C:Mis6-Sim4 complex"/>
    <property type="evidence" value="ECO:0007669"/>
    <property type="project" value="InterPro"/>
</dbReference>
<organism evidence="2 3">
    <name type="scientific">Capronia epimyces CBS 606.96</name>
    <dbReference type="NCBI Taxonomy" id="1182542"/>
    <lineage>
        <taxon>Eukaryota</taxon>
        <taxon>Fungi</taxon>
        <taxon>Dikarya</taxon>
        <taxon>Ascomycota</taxon>
        <taxon>Pezizomycotina</taxon>
        <taxon>Eurotiomycetes</taxon>
        <taxon>Chaetothyriomycetidae</taxon>
        <taxon>Chaetothyriales</taxon>
        <taxon>Herpotrichiellaceae</taxon>
        <taxon>Capronia</taxon>
    </lineage>
</organism>
<protein>
    <recommendedName>
        <fullName evidence="4">Kinetochore protein fta4</fullName>
    </recommendedName>
</protein>
<dbReference type="STRING" id="1182542.W9Y9R6"/>
<sequence length="255" mass="28922">MDEHSQSITAVKAAFIRAQVRQLSAPLEASTTWRDLAPRAEVDGRLSDRAIQDVVAKVNDKIKQHNRMVFSQQSQRHVAEQIETLYWNRISTESQTDAADEPGPALEAVAIRKEMELTDTGAIGSLPEQYTHLHLDAGYEGNTADAEAYTRLRGQLLQLSRKRDELKEKVARYRYLQTLLEPLDDAQKNVQPNLITRDGELSRELDRMRILLARVTGRVAEIQKSSTMRTEVTDSSQPQIGQTDRQKLELLMDLT</sequence>
<dbReference type="InterPro" id="IPR025207">
    <property type="entry name" value="Sim4_Fta4"/>
</dbReference>
<dbReference type="PANTHER" id="PTHR42040">
    <property type="entry name" value="INNER KINETOCHORE SUBUNIT FTA4"/>
    <property type="match status" value="1"/>
</dbReference>
<reference evidence="2 3" key="1">
    <citation type="submission" date="2013-03" db="EMBL/GenBank/DDBJ databases">
        <title>The Genome Sequence of Capronia epimyces CBS 606.96.</title>
        <authorList>
            <consortium name="The Broad Institute Genomics Platform"/>
            <person name="Cuomo C."/>
            <person name="de Hoog S."/>
            <person name="Gorbushina A."/>
            <person name="Walker B."/>
            <person name="Young S.K."/>
            <person name="Zeng Q."/>
            <person name="Gargeya S."/>
            <person name="Fitzgerald M."/>
            <person name="Haas B."/>
            <person name="Abouelleil A."/>
            <person name="Allen A.W."/>
            <person name="Alvarado L."/>
            <person name="Arachchi H.M."/>
            <person name="Berlin A.M."/>
            <person name="Chapman S.B."/>
            <person name="Gainer-Dewar J."/>
            <person name="Goldberg J."/>
            <person name="Griggs A."/>
            <person name="Gujja S."/>
            <person name="Hansen M."/>
            <person name="Howarth C."/>
            <person name="Imamovic A."/>
            <person name="Ireland A."/>
            <person name="Larimer J."/>
            <person name="McCowan C."/>
            <person name="Murphy C."/>
            <person name="Pearson M."/>
            <person name="Poon T.W."/>
            <person name="Priest M."/>
            <person name="Roberts A."/>
            <person name="Saif S."/>
            <person name="Shea T."/>
            <person name="Sisk P."/>
            <person name="Sykes S."/>
            <person name="Wortman J."/>
            <person name="Nusbaum C."/>
            <person name="Birren B."/>
        </authorList>
    </citation>
    <scope>NUCLEOTIDE SEQUENCE [LARGE SCALE GENOMIC DNA]</scope>
    <source>
        <strain evidence="2 3">CBS 606.96</strain>
    </source>
</reference>
<evidence type="ECO:0000256" key="1">
    <source>
        <dbReference type="SAM" id="Coils"/>
    </source>
</evidence>
<dbReference type="EMBL" id="AMGY01000002">
    <property type="protein sequence ID" value="EXJ89273.1"/>
    <property type="molecule type" value="Genomic_DNA"/>
</dbReference>
<keyword evidence="3" id="KW-1185">Reference proteome</keyword>
<dbReference type="RefSeq" id="XP_007730670.1">
    <property type="nucleotide sequence ID" value="XM_007732480.1"/>
</dbReference>
<evidence type="ECO:0000313" key="3">
    <source>
        <dbReference type="Proteomes" id="UP000019478"/>
    </source>
</evidence>
<comment type="caution">
    <text evidence="2">The sequence shown here is derived from an EMBL/GenBank/DDBJ whole genome shotgun (WGS) entry which is preliminary data.</text>
</comment>
<dbReference type="HOGENOM" id="CLU_058478_1_0_1"/>
<keyword evidence="1" id="KW-0175">Coiled coil</keyword>
<dbReference type="OrthoDB" id="21214at2759"/>
<dbReference type="AlphaFoldDB" id="W9Y9R6"/>
<evidence type="ECO:0008006" key="4">
    <source>
        <dbReference type="Google" id="ProtNLM"/>
    </source>
</evidence>
<dbReference type="Pfam" id="PF13093">
    <property type="entry name" value="FTA4"/>
    <property type="match status" value="1"/>
</dbReference>
<dbReference type="Proteomes" id="UP000019478">
    <property type="component" value="Unassembled WGS sequence"/>
</dbReference>
<accession>W9Y9R6</accession>
<gene>
    <name evidence="2" type="ORF">A1O3_02339</name>
</gene>
<evidence type="ECO:0000313" key="2">
    <source>
        <dbReference type="EMBL" id="EXJ89273.1"/>
    </source>
</evidence>
<dbReference type="GeneID" id="19166470"/>
<dbReference type="PANTHER" id="PTHR42040:SF1">
    <property type="entry name" value="INNER KINETOCHORE SUBUNIT FTA4"/>
    <property type="match status" value="1"/>
</dbReference>
<dbReference type="eggNOG" id="ENOG502S9QD">
    <property type="taxonomic scope" value="Eukaryota"/>
</dbReference>
<feature type="coiled-coil region" evidence="1">
    <location>
        <begin position="149"/>
        <end position="176"/>
    </location>
</feature>